<gene>
    <name evidence="3" type="ORF">Bhyg_04455</name>
</gene>
<evidence type="ECO:0000256" key="1">
    <source>
        <dbReference type="SAM" id="MobiDB-lite"/>
    </source>
</evidence>
<feature type="signal peptide" evidence="2">
    <location>
        <begin position="1"/>
        <end position="17"/>
    </location>
</feature>
<reference evidence="3" key="1">
    <citation type="submission" date="2022-07" db="EMBL/GenBank/DDBJ databases">
        <authorList>
            <person name="Trinca V."/>
            <person name="Uliana J.V.C."/>
            <person name="Torres T.T."/>
            <person name="Ward R.J."/>
            <person name="Monesi N."/>
        </authorList>
    </citation>
    <scope>NUCLEOTIDE SEQUENCE</scope>
    <source>
        <strain evidence="3">HSMRA1968</strain>
        <tissue evidence="3">Whole embryos</tissue>
    </source>
</reference>
<protein>
    <recommendedName>
        <fullName evidence="5">Secreted protein</fullName>
    </recommendedName>
</protein>
<accession>A0A9Q0NGF0</accession>
<proteinExistence type="predicted"/>
<sequence>MLQRIFGLFFVITYVHAFIVPQEVPSLLSLVYSNIPPIKKGTDSRVGFGYRLGEHADFQVLFELGPQTNTKPIGSAASDDDSDTSKRNVDQSDYVFKNSPNPEGSEWLSNWSHDMKSQTKVVAPKPVPHVHTAPKLQTAPFISESALKQLQKLYEKANTQNNDQSTIPDSIGTLPAIAMDDVVMKLHKENRKQNFIPNTVRQLEHQTSADKSKITAELMDVDLD</sequence>
<feature type="chain" id="PRO_5040343682" description="Secreted protein" evidence="2">
    <location>
        <begin position="18"/>
        <end position="224"/>
    </location>
</feature>
<dbReference type="EMBL" id="WJQU01000001">
    <property type="protein sequence ID" value="KAJ6649221.1"/>
    <property type="molecule type" value="Genomic_DNA"/>
</dbReference>
<keyword evidence="4" id="KW-1185">Reference proteome</keyword>
<comment type="caution">
    <text evidence="3">The sequence shown here is derived from an EMBL/GenBank/DDBJ whole genome shotgun (WGS) entry which is preliminary data.</text>
</comment>
<keyword evidence="2" id="KW-0732">Signal</keyword>
<evidence type="ECO:0000313" key="3">
    <source>
        <dbReference type="EMBL" id="KAJ6649221.1"/>
    </source>
</evidence>
<evidence type="ECO:0008006" key="5">
    <source>
        <dbReference type="Google" id="ProtNLM"/>
    </source>
</evidence>
<dbReference type="AlphaFoldDB" id="A0A9Q0NGF0"/>
<organism evidence="3 4">
    <name type="scientific">Pseudolycoriella hygida</name>
    <dbReference type="NCBI Taxonomy" id="35572"/>
    <lineage>
        <taxon>Eukaryota</taxon>
        <taxon>Metazoa</taxon>
        <taxon>Ecdysozoa</taxon>
        <taxon>Arthropoda</taxon>
        <taxon>Hexapoda</taxon>
        <taxon>Insecta</taxon>
        <taxon>Pterygota</taxon>
        <taxon>Neoptera</taxon>
        <taxon>Endopterygota</taxon>
        <taxon>Diptera</taxon>
        <taxon>Nematocera</taxon>
        <taxon>Sciaroidea</taxon>
        <taxon>Sciaridae</taxon>
        <taxon>Pseudolycoriella</taxon>
    </lineage>
</organism>
<evidence type="ECO:0000313" key="4">
    <source>
        <dbReference type="Proteomes" id="UP001151699"/>
    </source>
</evidence>
<dbReference type="Proteomes" id="UP001151699">
    <property type="component" value="Chromosome A"/>
</dbReference>
<evidence type="ECO:0000256" key="2">
    <source>
        <dbReference type="SAM" id="SignalP"/>
    </source>
</evidence>
<name>A0A9Q0NGF0_9DIPT</name>
<dbReference type="OrthoDB" id="8188574at2759"/>
<feature type="region of interest" description="Disordered" evidence="1">
    <location>
        <begin position="69"/>
        <end position="101"/>
    </location>
</feature>